<dbReference type="AlphaFoldDB" id="A0A8X6RSK7"/>
<evidence type="ECO:0000313" key="1">
    <source>
        <dbReference type="EMBL" id="GFX94362.1"/>
    </source>
</evidence>
<dbReference type="Proteomes" id="UP000887159">
    <property type="component" value="Unassembled WGS sequence"/>
</dbReference>
<reference evidence="1" key="1">
    <citation type="submission" date="2020-08" db="EMBL/GenBank/DDBJ databases">
        <title>Multicomponent nature underlies the extraordinary mechanical properties of spider dragline silk.</title>
        <authorList>
            <person name="Kono N."/>
            <person name="Nakamura H."/>
            <person name="Mori M."/>
            <person name="Yoshida Y."/>
            <person name="Ohtoshi R."/>
            <person name="Malay A.D."/>
            <person name="Moran D.A.P."/>
            <person name="Tomita M."/>
            <person name="Numata K."/>
            <person name="Arakawa K."/>
        </authorList>
    </citation>
    <scope>NUCLEOTIDE SEQUENCE</scope>
</reference>
<organism evidence="1 2">
    <name type="scientific">Trichonephila clavipes</name>
    <name type="common">Golden silk orbweaver</name>
    <name type="synonym">Nephila clavipes</name>
    <dbReference type="NCBI Taxonomy" id="2585209"/>
    <lineage>
        <taxon>Eukaryota</taxon>
        <taxon>Metazoa</taxon>
        <taxon>Ecdysozoa</taxon>
        <taxon>Arthropoda</taxon>
        <taxon>Chelicerata</taxon>
        <taxon>Arachnida</taxon>
        <taxon>Araneae</taxon>
        <taxon>Araneomorphae</taxon>
        <taxon>Entelegynae</taxon>
        <taxon>Araneoidea</taxon>
        <taxon>Nephilidae</taxon>
        <taxon>Trichonephila</taxon>
    </lineage>
</organism>
<dbReference type="EMBL" id="BMAU01021177">
    <property type="protein sequence ID" value="GFX94362.1"/>
    <property type="molecule type" value="Genomic_DNA"/>
</dbReference>
<gene>
    <name evidence="1" type="ORF">TNCV_4294071</name>
</gene>
<comment type="caution">
    <text evidence="1">The sequence shown here is derived from an EMBL/GenBank/DDBJ whole genome shotgun (WGS) entry which is preliminary data.</text>
</comment>
<proteinExistence type="predicted"/>
<keyword evidence="2" id="KW-1185">Reference proteome</keyword>
<accession>A0A8X6RSK7</accession>
<evidence type="ECO:0000313" key="2">
    <source>
        <dbReference type="Proteomes" id="UP000887159"/>
    </source>
</evidence>
<protein>
    <submittedName>
        <fullName evidence="1">Uncharacterized protein</fullName>
    </submittedName>
</protein>
<sequence length="152" mass="17305">MDFFWVPLKYEEWGMTLFPSYEDLIARISIVAGRVRDLPGNFQNLWVRLNSTKLQLYEILCNMYPRYSSSHGYMLMAAGSLVRVLMTLKTRSHGSLVVKSCHAPKGVHPSVRETLEKPSTAEDPPCRGRRCTSRLKCPPVGVVWKLAQLSFS</sequence>
<name>A0A8X6RSK7_TRICX</name>